<dbReference type="InterPro" id="IPR005945">
    <property type="entry name" value="Pro_imino_pep"/>
</dbReference>
<accession>A0A6A6T0P0</accession>
<evidence type="ECO:0000313" key="4">
    <source>
        <dbReference type="EMBL" id="KAF2653599.1"/>
    </source>
</evidence>
<dbReference type="GO" id="GO:0004177">
    <property type="term" value="F:aminopeptidase activity"/>
    <property type="evidence" value="ECO:0007669"/>
    <property type="project" value="UniProtKB-KW"/>
</dbReference>
<dbReference type="PANTHER" id="PTHR43194:SF2">
    <property type="entry name" value="PEROXISOMAL MEMBRANE PROTEIN LPX1"/>
    <property type="match status" value="1"/>
</dbReference>
<dbReference type="InterPro" id="IPR029058">
    <property type="entry name" value="AB_hydrolase_fold"/>
</dbReference>
<dbReference type="InterPro" id="IPR002410">
    <property type="entry name" value="Peptidase_S33"/>
</dbReference>
<keyword evidence="4" id="KW-0645">Protease</keyword>
<dbReference type="EMBL" id="MU004378">
    <property type="protein sequence ID" value="KAF2653599.1"/>
    <property type="molecule type" value="Genomic_DNA"/>
</dbReference>
<gene>
    <name evidence="4" type="ORF">K491DRAFT_694544</name>
</gene>
<dbReference type="InterPro" id="IPR050228">
    <property type="entry name" value="Carboxylesterase_BioH"/>
</dbReference>
<dbReference type="Pfam" id="PF00561">
    <property type="entry name" value="Abhydrolase_1"/>
    <property type="match status" value="1"/>
</dbReference>
<dbReference type="PIRSF" id="PIRSF005539">
    <property type="entry name" value="Pept_S33_TRI_F1"/>
    <property type="match status" value="1"/>
</dbReference>
<dbReference type="OrthoDB" id="190201at2759"/>
<evidence type="ECO:0000256" key="2">
    <source>
        <dbReference type="ARBA" id="ARBA00022801"/>
    </source>
</evidence>
<organism evidence="4 5">
    <name type="scientific">Lophiostoma macrostomum CBS 122681</name>
    <dbReference type="NCBI Taxonomy" id="1314788"/>
    <lineage>
        <taxon>Eukaryota</taxon>
        <taxon>Fungi</taxon>
        <taxon>Dikarya</taxon>
        <taxon>Ascomycota</taxon>
        <taxon>Pezizomycotina</taxon>
        <taxon>Dothideomycetes</taxon>
        <taxon>Pleosporomycetidae</taxon>
        <taxon>Pleosporales</taxon>
        <taxon>Lophiostomataceae</taxon>
        <taxon>Lophiostoma</taxon>
    </lineage>
</organism>
<protein>
    <submittedName>
        <fullName evidence="4">Prolyl aminopeptidase</fullName>
    </submittedName>
</protein>
<dbReference type="InterPro" id="IPR000073">
    <property type="entry name" value="AB_hydrolase_1"/>
</dbReference>
<dbReference type="GO" id="GO:0006508">
    <property type="term" value="P:proteolysis"/>
    <property type="evidence" value="ECO:0007669"/>
    <property type="project" value="InterPro"/>
</dbReference>
<proteinExistence type="inferred from homology"/>
<evidence type="ECO:0000259" key="3">
    <source>
        <dbReference type="Pfam" id="PF00561"/>
    </source>
</evidence>
<dbReference type="PANTHER" id="PTHR43194">
    <property type="entry name" value="HYDROLASE ALPHA/BETA FOLD FAMILY"/>
    <property type="match status" value="1"/>
</dbReference>
<keyword evidence="5" id="KW-1185">Reference proteome</keyword>
<dbReference type="Proteomes" id="UP000799324">
    <property type="component" value="Unassembled WGS sequence"/>
</dbReference>
<dbReference type="SUPFAM" id="SSF53474">
    <property type="entry name" value="alpha/beta-Hydrolases"/>
    <property type="match status" value="1"/>
</dbReference>
<evidence type="ECO:0000313" key="5">
    <source>
        <dbReference type="Proteomes" id="UP000799324"/>
    </source>
</evidence>
<dbReference type="AlphaFoldDB" id="A0A6A6T0P0"/>
<reference evidence="4" key="1">
    <citation type="journal article" date="2020" name="Stud. Mycol.">
        <title>101 Dothideomycetes genomes: a test case for predicting lifestyles and emergence of pathogens.</title>
        <authorList>
            <person name="Haridas S."/>
            <person name="Albert R."/>
            <person name="Binder M."/>
            <person name="Bloem J."/>
            <person name="Labutti K."/>
            <person name="Salamov A."/>
            <person name="Andreopoulos B."/>
            <person name="Baker S."/>
            <person name="Barry K."/>
            <person name="Bills G."/>
            <person name="Bluhm B."/>
            <person name="Cannon C."/>
            <person name="Castanera R."/>
            <person name="Culley D."/>
            <person name="Daum C."/>
            <person name="Ezra D."/>
            <person name="Gonzalez J."/>
            <person name="Henrissat B."/>
            <person name="Kuo A."/>
            <person name="Liang C."/>
            <person name="Lipzen A."/>
            <person name="Lutzoni F."/>
            <person name="Magnuson J."/>
            <person name="Mondo S."/>
            <person name="Nolan M."/>
            <person name="Ohm R."/>
            <person name="Pangilinan J."/>
            <person name="Park H.-J."/>
            <person name="Ramirez L."/>
            <person name="Alfaro M."/>
            <person name="Sun H."/>
            <person name="Tritt A."/>
            <person name="Yoshinaga Y."/>
            <person name="Zwiers L.-H."/>
            <person name="Turgeon B."/>
            <person name="Goodwin S."/>
            <person name="Spatafora J."/>
            <person name="Crous P."/>
            <person name="Grigoriev I."/>
        </authorList>
    </citation>
    <scope>NUCLEOTIDE SEQUENCE</scope>
    <source>
        <strain evidence="4">CBS 122681</strain>
    </source>
</reference>
<feature type="domain" description="AB hydrolase-1" evidence="3">
    <location>
        <begin position="36"/>
        <end position="293"/>
    </location>
</feature>
<dbReference type="PRINTS" id="PR00793">
    <property type="entry name" value="PROAMNOPTASE"/>
</dbReference>
<sequence length="317" mass="35528">MGPKFSREGTIDRDVPHAGQCSTWYGVVGTPSPTNPPLILAHGGPGAGHSYLVYLSYLHTHYGIPLIFYDQLGCGRSTHLPHKAGDESFWTVDLFISELDDLIDFFELRDSGFYFYGQSWGGMLGGAWASRRPLGLRKLVLADAPASVPLMGIGVQGLVAQLPEGVRKALEEADREGDWESDEYKEACMVFYKRHVCRLEEWPECLEISLRELEEDPTVYGTMYGPSELTVTGNLKEWEGFSQAHKIDVETLLINGRYDEVQDISVAPWFHAIPKVKWIQLEKSSHMGHLEQPERYMRVIAAFLGSEKALQEVAHAA</sequence>
<evidence type="ECO:0000256" key="1">
    <source>
        <dbReference type="ARBA" id="ARBA00010088"/>
    </source>
</evidence>
<comment type="similarity">
    <text evidence="1">Belongs to the peptidase S33 family.</text>
</comment>
<keyword evidence="2" id="KW-0378">Hydrolase</keyword>
<keyword evidence="4" id="KW-0031">Aminopeptidase</keyword>
<name>A0A6A6T0P0_9PLEO</name>
<dbReference type="Gene3D" id="3.40.50.1820">
    <property type="entry name" value="alpha/beta hydrolase"/>
    <property type="match status" value="1"/>
</dbReference>
<dbReference type="NCBIfam" id="TIGR01250">
    <property type="entry name" value="pro_imino_pep_2"/>
    <property type="match status" value="1"/>
</dbReference>